<keyword evidence="2" id="KW-1185">Reference proteome</keyword>
<protein>
    <submittedName>
        <fullName evidence="1">Uncharacterized protein</fullName>
    </submittedName>
</protein>
<dbReference type="AlphaFoldDB" id="A0AAV4X665"/>
<proteinExistence type="predicted"/>
<reference evidence="1 2" key="1">
    <citation type="submission" date="2021-06" db="EMBL/GenBank/DDBJ databases">
        <title>Caerostris extrusa draft genome.</title>
        <authorList>
            <person name="Kono N."/>
            <person name="Arakawa K."/>
        </authorList>
    </citation>
    <scope>NUCLEOTIDE SEQUENCE [LARGE SCALE GENOMIC DNA]</scope>
</reference>
<sequence>MNDYNLHHWPDDENPYASRMHASQRKIRRGTVCRRSYIDRMLHFSSRQDLNTISDSIWGTFDFRTFDFESEHIYRQPFHWFWIGWGGPITCPYHD</sequence>
<organism evidence="1 2">
    <name type="scientific">Caerostris extrusa</name>
    <name type="common">Bark spider</name>
    <name type="synonym">Caerostris bankana</name>
    <dbReference type="NCBI Taxonomy" id="172846"/>
    <lineage>
        <taxon>Eukaryota</taxon>
        <taxon>Metazoa</taxon>
        <taxon>Ecdysozoa</taxon>
        <taxon>Arthropoda</taxon>
        <taxon>Chelicerata</taxon>
        <taxon>Arachnida</taxon>
        <taxon>Araneae</taxon>
        <taxon>Araneomorphae</taxon>
        <taxon>Entelegynae</taxon>
        <taxon>Araneoidea</taxon>
        <taxon>Araneidae</taxon>
        <taxon>Caerostris</taxon>
    </lineage>
</organism>
<accession>A0AAV4X665</accession>
<name>A0AAV4X665_CAEEX</name>
<evidence type="ECO:0000313" key="2">
    <source>
        <dbReference type="Proteomes" id="UP001054945"/>
    </source>
</evidence>
<dbReference type="EMBL" id="BPLR01017239">
    <property type="protein sequence ID" value="GIY89660.1"/>
    <property type="molecule type" value="Genomic_DNA"/>
</dbReference>
<evidence type="ECO:0000313" key="1">
    <source>
        <dbReference type="EMBL" id="GIY89660.1"/>
    </source>
</evidence>
<comment type="caution">
    <text evidence="1">The sequence shown here is derived from an EMBL/GenBank/DDBJ whole genome shotgun (WGS) entry which is preliminary data.</text>
</comment>
<gene>
    <name evidence="1" type="ORF">CEXT_334261</name>
</gene>
<dbReference type="Proteomes" id="UP001054945">
    <property type="component" value="Unassembled WGS sequence"/>
</dbReference>